<evidence type="ECO:0000313" key="1">
    <source>
        <dbReference type="EMBL" id="VEL19002.1"/>
    </source>
</evidence>
<reference evidence="1" key="1">
    <citation type="submission" date="2018-11" db="EMBL/GenBank/DDBJ databases">
        <authorList>
            <consortium name="Pathogen Informatics"/>
        </authorList>
    </citation>
    <scope>NUCLEOTIDE SEQUENCE</scope>
</reference>
<name>A0A448WSC0_9PLAT</name>
<dbReference type="AlphaFoldDB" id="A0A448WSC0"/>
<proteinExistence type="predicted"/>
<keyword evidence="2" id="KW-1185">Reference proteome</keyword>
<evidence type="ECO:0000313" key="2">
    <source>
        <dbReference type="Proteomes" id="UP000784294"/>
    </source>
</evidence>
<gene>
    <name evidence="1" type="ORF">PXEA_LOCUS12442</name>
</gene>
<protein>
    <submittedName>
        <fullName evidence="1">Uncharacterized protein</fullName>
    </submittedName>
</protein>
<dbReference type="OrthoDB" id="10601217at2759"/>
<sequence>MQERLNQLQLENDRLNGENRRLRVLAATAPSTTTVASPTTSGISSAMAYGYRGPTMSTITASREAVEAALRESKATKERLRDWDRRLKQVSRDVALVSMADKDHEWFDRYSEAKEVIKEQELEVSC</sequence>
<accession>A0A448WSC0</accession>
<dbReference type="EMBL" id="CAAALY010039609">
    <property type="protein sequence ID" value="VEL19002.1"/>
    <property type="molecule type" value="Genomic_DNA"/>
</dbReference>
<organism evidence="1 2">
    <name type="scientific">Protopolystoma xenopodis</name>
    <dbReference type="NCBI Taxonomy" id="117903"/>
    <lineage>
        <taxon>Eukaryota</taxon>
        <taxon>Metazoa</taxon>
        <taxon>Spiralia</taxon>
        <taxon>Lophotrochozoa</taxon>
        <taxon>Platyhelminthes</taxon>
        <taxon>Monogenea</taxon>
        <taxon>Polyopisthocotylea</taxon>
        <taxon>Polystomatidea</taxon>
        <taxon>Polystomatidae</taxon>
        <taxon>Protopolystoma</taxon>
    </lineage>
</organism>
<dbReference type="Proteomes" id="UP000784294">
    <property type="component" value="Unassembled WGS sequence"/>
</dbReference>
<comment type="caution">
    <text evidence="1">The sequence shown here is derived from an EMBL/GenBank/DDBJ whole genome shotgun (WGS) entry which is preliminary data.</text>
</comment>